<feature type="transmembrane region" description="Helical" evidence="1">
    <location>
        <begin position="12"/>
        <end position="38"/>
    </location>
</feature>
<proteinExistence type="predicted"/>
<dbReference type="RefSeq" id="WP_215885171.1">
    <property type="nucleotide sequence ID" value="NZ_JAAOMP010000171.1"/>
</dbReference>
<protein>
    <submittedName>
        <fullName evidence="2">Conjugal transfer protein TraB</fullName>
    </submittedName>
</protein>
<feature type="transmembrane region" description="Helical" evidence="1">
    <location>
        <begin position="169"/>
        <end position="192"/>
    </location>
</feature>
<keyword evidence="1" id="KW-0472">Membrane</keyword>
<sequence length="405" mass="44792">MTEGSLKRVFSYLILGSVVGFAAWPHAIWLAPFALLLLPVVNRRYWVAPFLVMLGYHLATTNGLIHGTDVFFPHAGLWLGIGFWMGSSCLFAMPYLAYPYLYLYFRGGGRGALAATMITSIFSTIIPPLGVIGWTSPWIGALPTGWGGILVVLMLIYGLGRWEENKMTAFLVAAMCLSAYLWTPFVLGVWGVPVRPASPALPAGWVSIDTDYGELSNISYVTTSLRLVPQVLKDLESGDRVVLLPEGIAGPWLPGTRAIWQPVLQYTAKHPSTTVLLGADVLSGRQKYVDALIQMHDGKEKILPDRIPVPFSMWHPWVPRNSFRMHVFGNPELATVDGVRVGYLICYEQLLVWPALGIWHSGVQVLLAPADVWWARWTSIPAIQLVSVDAWARFLGVPVLRAVNL</sequence>
<feature type="transmembrane region" description="Helical" evidence="1">
    <location>
        <begin position="77"/>
        <end position="101"/>
    </location>
</feature>
<evidence type="ECO:0000256" key="1">
    <source>
        <dbReference type="SAM" id="Phobius"/>
    </source>
</evidence>
<dbReference type="Proteomes" id="UP000755654">
    <property type="component" value="Unassembled WGS sequence"/>
</dbReference>
<name>A0ABS6A373_9PROT</name>
<evidence type="ECO:0000313" key="2">
    <source>
        <dbReference type="EMBL" id="MBU2761690.1"/>
    </source>
</evidence>
<feature type="transmembrane region" description="Helical" evidence="1">
    <location>
        <begin position="45"/>
        <end position="65"/>
    </location>
</feature>
<feature type="transmembrane region" description="Helical" evidence="1">
    <location>
        <begin position="113"/>
        <end position="132"/>
    </location>
</feature>
<dbReference type="InterPro" id="IPR036526">
    <property type="entry name" value="C-N_Hydrolase_sf"/>
</dbReference>
<keyword evidence="3" id="KW-1185">Reference proteome</keyword>
<evidence type="ECO:0000313" key="3">
    <source>
        <dbReference type="Proteomes" id="UP000755654"/>
    </source>
</evidence>
<feature type="transmembrane region" description="Helical" evidence="1">
    <location>
        <begin position="138"/>
        <end position="157"/>
    </location>
</feature>
<dbReference type="SUPFAM" id="SSF56317">
    <property type="entry name" value="Carbon-nitrogen hydrolase"/>
    <property type="match status" value="1"/>
</dbReference>
<keyword evidence="1" id="KW-1133">Transmembrane helix</keyword>
<accession>A0ABS6A373</accession>
<dbReference type="Gene3D" id="3.60.110.10">
    <property type="entry name" value="Carbon-nitrogen hydrolase"/>
    <property type="match status" value="1"/>
</dbReference>
<gene>
    <name evidence="2" type="ORF">HAP95_16285</name>
</gene>
<keyword evidence="1" id="KW-0812">Transmembrane</keyword>
<dbReference type="EMBL" id="JAAOMP010000171">
    <property type="protein sequence ID" value="MBU2761690.1"/>
    <property type="molecule type" value="Genomic_DNA"/>
</dbReference>
<comment type="caution">
    <text evidence="2">The sequence shown here is derived from an EMBL/GenBank/DDBJ whole genome shotgun (WGS) entry which is preliminary data.</text>
</comment>
<organism evidence="2 3">
    <name type="scientific">Acidithiobacillus sulfurivorans</name>
    <dbReference type="NCBI Taxonomy" id="1958756"/>
    <lineage>
        <taxon>Bacteria</taxon>
        <taxon>Pseudomonadati</taxon>
        <taxon>Pseudomonadota</taxon>
        <taxon>Acidithiobacillia</taxon>
        <taxon>Acidithiobacillales</taxon>
        <taxon>Acidithiobacillaceae</taxon>
        <taxon>Acidithiobacillus</taxon>
    </lineage>
</organism>
<reference evidence="2 3" key="1">
    <citation type="journal article" date="2021" name="ISME J.">
        <title>Genomic evolution of the class Acidithiobacillia: deep-branching Proteobacteria living in extreme acidic conditions.</title>
        <authorList>
            <person name="Moya-Beltran A."/>
            <person name="Beard S."/>
            <person name="Rojas-Villalobos C."/>
            <person name="Issotta F."/>
            <person name="Gallardo Y."/>
            <person name="Ulloa R."/>
            <person name="Giaveno A."/>
            <person name="Degli Esposti M."/>
            <person name="Johnson D.B."/>
            <person name="Quatrini R."/>
        </authorList>
    </citation>
    <scope>NUCLEOTIDE SEQUENCE [LARGE SCALE GENOMIC DNA]</scope>
    <source>
        <strain evidence="2 3">RW2</strain>
    </source>
</reference>